<evidence type="ECO:0000256" key="1">
    <source>
        <dbReference type="SAM" id="Phobius"/>
    </source>
</evidence>
<comment type="caution">
    <text evidence="2">The sequence shown here is derived from an EMBL/GenBank/DDBJ whole genome shotgun (WGS) entry which is preliminary data.</text>
</comment>
<keyword evidence="1" id="KW-0472">Membrane</keyword>
<dbReference type="RefSeq" id="WP_081198100.1">
    <property type="nucleotide sequence ID" value="NZ_FOCZ01000012.1"/>
</dbReference>
<keyword evidence="3" id="KW-1185">Reference proteome</keyword>
<dbReference type="Proteomes" id="UP000192610">
    <property type="component" value="Unassembled WGS sequence"/>
</dbReference>
<feature type="transmembrane region" description="Helical" evidence="1">
    <location>
        <begin position="38"/>
        <end position="55"/>
    </location>
</feature>
<accession>A0A1V9F2Y6</accession>
<protein>
    <submittedName>
        <fullName evidence="2">Uncharacterized protein</fullName>
    </submittedName>
</protein>
<name>A0A1V9F2Y6_9BACT</name>
<proteinExistence type="predicted"/>
<reference evidence="3" key="1">
    <citation type="submission" date="2016-04" db="EMBL/GenBank/DDBJ databases">
        <authorList>
            <person name="Chen L."/>
            <person name="Zhuang W."/>
            <person name="Wang G."/>
        </authorList>
    </citation>
    <scope>NUCLEOTIDE SEQUENCE [LARGE SCALE GENOMIC DNA]</scope>
    <source>
        <strain evidence="3">17621</strain>
    </source>
</reference>
<keyword evidence="1" id="KW-0812">Transmembrane</keyword>
<dbReference type="AlphaFoldDB" id="A0A1V9F2Y6"/>
<dbReference type="EMBL" id="LVXG01000008">
    <property type="protein sequence ID" value="OQP52627.1"/>
    <property type="molecule type" value="Genomic_DNA"/>
</dbReference>
<dbReference type="OrthoDB" id="798943at2"/>
<sequence>MKASTERKIIRWLHIVLSIPILGYIYGPLATMPRQAMVVKWIIMPVLIVSGFWLWKGHLLRKRMRKDRVMK</sequence>
<evidence type="ECO:0000313" key="2">
    <source>
        <dbReference type="EMBL" id="OQP52627.1"/>
    </source>
</evidence>
<gene>
    <name evidence="2" type="ORF">A4H97_25220</name>
</gene>
<keyword evidence="1" id="KW-1133">Transmembrane helix</keyword>
<evidence type="ECO:0000313" key="3">
    <source>
        <dbReference type="Proteomes" id="UP000192610"/>
    </source>
</evidence>
<feature type="transmembrane region" description="Helical" evidence="1">
    <location>
        <begin position="12"/>
        <end position="32"/>
    </location>
</feature>
<dbReference type="STRING" id="354355.SAMN05660816_05308"/>
<organism evidence="2 3">
    <name type="scientific">Niastella yeongjuensis</name>
    <dbReference type="NCBI Taxonomy" id="354355"/>
    <lineage>
        <taxon>Bacteria</taxon>
        <taxon>Pseudomonadati</taxon>
        <taxon>Bacteroidota</taxon>
        <taxon>Chitinophagia</taxon>
        <taxon>Chitinophagales</taxon>
        <taxon>Chitinophagaceae</taxon>
        <taxon>Niastella</taxon>
    </lineage>
</organism>